<keyword evidence="3" id="KW-0479">Metal-binding</keyword>
<feature type="compositionally biased region" description="Basic and acidic residues" evidence="7">
    <location>
        <begin position="213"/>
        <end position="224"/>
    </location>
</feature>
<evidence type="ECO:0000313" key="11">
    <source>
        <dbReference type="Proteomes" id="UP000050911"/>
    </source>
</evidence>
<dbReference type="InterPro" id="IPR048327">
    <property type="entry name" value="Dyp_perox_N"/>
</dbReference>
<evidence type="ECO:0000256" key="5">
    <source>
        <dbReference type="ARBA" id="ARBA00023004"/>
    </source>
</evidence>
<comment type="cofactor">
    <cofactor evidence="1">
        <name>heme b</name>
        <dbReference type="ChEBI" id="CHEBI:60344"/>
    </cofactor>
</comment>
<protein>
    <submittedName>
        <fullName evidence="10">Dyp-type peroxidase family protein</fullName>
    </submittedName>
</protein>
<dbReference type="GO" id="GO:0046872">
    <property type="term" value="F:metal ion binding"/>
    <property type="evidence" value="ECO:0007669"/>
    <property type="project" value="UniProtKB-KW"/>
</dbReference>
<keyword evidence="4" id="KW-0560">Oxidoreductase</keyword>
<sequence>MPIDLTDIQAVYKDAGEHINFTTLVFNRTDQAAELAAVQAFAESYPSIVNSMNIRYPDAKLAVAVGFSNAGWTYLFPNADKPKQLVDFEPVVGPKYTAPATPGDLFFHVRAVTEAVVYEIMDQFSEFFRGVTTVEDETHGFRYFEGRAIIGFIDGTENPSVLQAPEYAVIGDEDPAFINGSYAFAQKYNHNMDAWKDLPTDQQEKAIGRHKFSDRELPDEEKAPNAHNIASQDNEGGVEHKIVRMNVPFSDPASNVTGTYFIGYSREYAVVRRMLENMFSQSDRLLDFSTPVTGNLFYIPSLSMIDRIADGDL</sequence>
<evidence type="ECO:0000256" key="4">
    <source>
        <dbReference type="ARBA" id="ARBA00023002"/>
    </source>
</evidence>
<reference evidence="10 11" key="1">
    <citation type="journal article" date="2015" name="Genome Announc.">
        <title>Expanding the biotechnology potential of lactobacilli through comparative genomics of 213 strains and associated genera.</title>
        <authorList>
            <person name="Sun Z."/>
            <person name="Harris H.M."/>
            <person name="McCann A."/>
            <person name="Guo C."/>
            <person name="Argimon S."/>
            <person name="Zhang W."/>
            <person name="Yang X."/>
            <person name="Jeffery I.B."/>
            <person name="Cooney J.C."/>
            <person name="Kagawa T.F."/>
            <person name="Liu W."/>
            <person name="Song Y."/>
            <person name="Salvetti E."/>
            <person name="Wrobel A."/>
            <person name="Rasinkangas P."/>
            <person name="Parkhill J."/>
            <person name="Rea M.C."/>
            <person name="O'Sullivan O."/>
            <person name="Ritari J."/>
            <person name="Douillard F.P."/>
            <person name="Paul Ross R."/>
            <person name="Yang R."/>
            <person name="Briner A.E."/>
            <person name="Felis G.E."/>
            <person name="de Vos W.M."/>
            <person name="Barrangou R."/>
            <person name="Klaenhammer T.R."/>
            <person name="Caufield P.W."/>
            <person name="Cui Y."/>
            <person name="Zhang H."/>
            <person name="O'Toole P.W."/>
        </authorList>
    </citation>
    <scope>NUCLEOTIDE SEQUENCE [LARGE SCALE GENOMIC DNA]</scope>
    <source>
        <strain evidence="10 11">JCM 15530</strain>
    </source>
</reference>
<dbReference type="PANTHER" id="PTHR30521:SF0">
    <property type="entry name" value="DYP-TYPE PEROXIDASE FAMILY PROTEIN"/>
    <property type="match status" value="1"/>
</dbReference>
<feature type="domain" description="Dyp-type peroxidase C-terminal" evidence="9">
    <location>
        <begin position="147"/>
        <end position="302"/>
    </location>
</feature>
<evidence type="ECO:0000256" key="1">
    <source>
        <dbReference type="ARBA" id="ARBA00001970"/>
    </source>
</evidence>
<evidence type="ECO:0000256" key="3">
    <source>
        <dbReference type="ARBA" id="ARBA00022723"/>
    </source>
</evidence>
<dbReference type="Pfam" id="PF20628">
    <property type="entry name" value="Dyp_perox_C"/>
    <property type="match status" value="1"/>
</dbReference>
<dbReference type="RefSeq" id="WP_055679810.1">
    <property type="nucleotide sequence ID" value="NZ_AZCX01000005.1"/>
</dbReference>
<dbReference type="AlphaFoldDB" id="A0A0R1HN22"/>
<evidence type="ECO:0000313" key="10">
    <source>
        <dbReference type="EMBL" id="KRK47932.1"/>
    </source>
</evidence>
<dbReference type="PATRIC" id="fig|1302272.5.peg.2185"/>
<dbReference type="PROSITE" id="PS51404">
    <property type="entry name" value="DYP_PEROXIDASE"/>
    <property type="match status" value="1"/>
</dbReference>
<organism evidence="10 11">
    <name type="scientific">Secundilactobacillus kimchicus JCM 15530</name>
    <dbReference type="NCBI Taxonomy" id="1302272"/>
    <lineage>
        <taxon>Bacteria</taxon>
        <taxon>Bacillati</taxon>
        <taxon>Bacillota</taxon>
        <taxon>Bacilli</taxon>
        <taxon>Lactobacillales</taxon>
        <taxon>Lactobacillaceae</taxon>
        <taxon>Secundilactobacillus</taxon>
    </lineage>
</organism>
<dbReference type="EMBL" id="AZCX01000005">
    <property type="protein sequence ID" value="KRK47932.1"/>
    <property type="molecule type" value="Genomic_DNA"/>
</dbReference>
<proteinExistence type="inferred from homology"/>
<dbReference type="STRING" id="1302272.FC96_GL002137"/>
<dbReference type="NCBIfam" id="TIGR01413">
    <property type="entry name" value="Dyp_perox_fam"/>
    <property type="match status" value="1"/>
</dbReference>
<gene>
    <name evidence="10" type="ORF">FC96_GL002137</name>
</gene>
<dbReference type="InterPro" id="IPR048328">
    <property type="entry name" value="Dyp_perox_C"/>
</dbReference>
<accession>A0A0R1HN22</accession>
<keyword evidence="11" id="KW-1185">Reference proteome</keyword>
<dbReference type="PANTHER" id="PTHR30521">
    <property type="entry name" value="DEFERROCHELATASE/PEROXIDASE"/>
    <property type="match status" value="1"/>
</dbReference>
<keyword evidence="2 10" id="KW-0575">Peroxidase</keyword>
<dbReference type="GO" id="GO:0020037">
    <property type="term" value="F:heme binding"/>
    <property type="evidence" value="ECO:0007669"/>
    <property type="project" value="InterPro"/>
</dbReference>
<comment type="caution">
    <text evidence="10">The sequence shown here is derived from an EMBL/GenBank/DDBJ whole genome shotgun (WGS) entry which is preliminary data.</text>
</comment>
<dbReference type="Proteomes" id="UP000050911">
    <property type="component" value="Unassembled WGS sequence"/>
</dbReference>
<name>A0A0R1HN22_9LACO</name>
<dbReference type="Pfam" id="PF04261">
    <property type="entry name" value="Dyp_perox_N"/>
    <property type="match status" value="1"/>
</dbReference>
<dbReference type="OrthoDB" id="3251355at2"/>
<dbReference type="InterPro" id="IPR011008">
    <property type="entry name" value="Dimeric_a/b-barrel"/>
</dbReference>
<keyword evidence="5" id="KW-0408">Iron</keyword>
<dbReference type="GO" id="GO:0004601">
    <property type="term" value="F:peroxidase activity"/>
    <property type="evidence" value="ECO:0007669"/>
    <property type="project" value="UniProtKB-KW"/>
</dbReference>
<feature type="domain" description="Dyp-type peroxidase N-terminal" evidence="8">
    <location>
        <begin position="48"/>
        <end position="142"/>
    </location>
</feature>
<comment type="similarity">
    <text evidence="6">Belongs to the DyP-type peroxidase family.</text>
</comment>
<evidence type="ECO:0000259" key="9">
    <source>
        <dbReference type="Pfam" id="PF20628"/>
    </source>
</evidence>
<dbReference type="InterPro" id="IPR006314">
    <property type="entry name" value="Dyp_peroxidase"/>
</dbReference>
<feature type="region of interest" description="Disordered" evidence="7">
    <location>
        <begin position="213"/>
        <end position="237"/>
    </location>
</feature>
<evidence type="ECO:0000259" key="8">
    <source>
        <dbReference type="Pfam" id="PF04261"/>
    </source>
</evidence>
<dbReference type="SUPFAM" id="SSF54909">
    <property type="entry name" value="Dimeric alpha+beta barrel"/>
    <property type="match status" value="1"/>
</dbReference>
<evidence type="ECO:0000256" key="6">
    <source>
        <dbReference type="ARBA" id="ARBA00025737"/>
    </source>
</evidence>
<evidence type="ECO:0000256" key="7">
    <source>
        <dbReference type="SAM" id="MobiDB-lite"/>
    </source>
</evidence>
<evidence type="ECO:0000256" key="2">
    <source>
        <dbReference type="ARBA" id="ARBA00022559"/>
    </source>
</evidence>
<dbReference type="GO" id="GO:0005829">
    <property type="term" value="C:cytosol"/>
    <property type="evidence" value="ECO:0007669"/>
    <property type="project" value="TreeGrafter"/>
</dbReference>